<accession>A0AAV7IRU7</accession>
<feature type="compositionally biased region" description="Basic and acidic residues" evidence="1">
    <location>
        <begin position="18"/>
        <end position="30"/>
    </location>
</feature>
<organism evidence="2 3">
    <name type="scientific">Cotesia glomerata</name>
    <name type="common">Lepidopteran parasitic wasp</name>
    <name type="synonym">Apanteles glomeratus</name>
    <dbReference type="NCBI Taxonomy" id="32391"/>
    <lineage>
        <taxon>Eukaryota</taxon>
        <taxon>Metazoa</taxon>
        <taxon>Ecdysozoa</taxon>
        <taxon>Arthropoda</taxon>
        <taxon>Hexapoda</taxon>
        <taxon>Insecta</taxon>
        <taxon>Pterygota</taxon>
        <taxon>Neoptera</taxon>
        <taxon>Endopterygota</taxon>
        <taxon>Hymenoptera</taxon>
        <taxon>Apocrita</taxon>
        <taxon>Ichneumonoidea</taxon>
        <taxon>Braconidae</taxon>
        <taxon>Microgastrinae</taxon>
        <taxon>Cotesia</taxon>
    </lineage>
</organism>
<feature type="compositionally biased region" description="Basic and acidic residues" evidence="1">
    <location>
        <begin position="72"/>
        <end position="81"/>
    </location>
</feature>
<comment type="caution">
    <text evidence="2">The sequence shown here is derived from an EMBL/GenBank/DDBJ whole genome shotgun (WGS) entry which is preliminary data.</text>
</comment>
<feature type="region of interest" description="Disordered" evidence="1">
    <location>
        <begin position="1"/>
        <end position="83"/>
    </location>
</feature>
<dbReference type="AlphaFoldDB" id="A0AAV7IRU7"/>
<proteinExistence type="predicted"/>
<evidence type="ECO:0000313" key="3">
    <source>
        <dbReference type="Proteomes" id="UP000826195"/>
    </source>
</evidence>
<protein>
    <submittedName>
        <fullName evidence="2">Uncharacterized protein</fullName>
    </submittedName>
</protein>
<gene>
    <name evidence="2" type="ORF">KQX54_018769</name>
</gene>
<evidence type="ECO:0000313" key="2">
    <source>
        <dbReference type="EMBL" id="KAH0555420.1"/>
    </source>
</evidence>
<name>A0AAV7IRU7_COTGL</name>
<feature type="compositionally biased region" description="Low complexity" evidence="1">
    <location>
        <begin position="57"/>
        <end position="67"/>
    </location>
</feature>
<reference evidence="2 3" key="1">
    <citation type="journal article" date="2021" name="J. Hered.">
        <title>A chromosome-level genome assembly of the parasitoid wasp, Cotesia glomerata (Hymenoptera: Braconidae).</title>
        <authorList>
            <person name="Pinto B.J."/>
            <person name="Weis J.J."/>
            <person name="Gamble T."/>
            <person name="Ode P.J."/>
            <person name="Paul R."/>
            <person name="Zaspel J.M."/>
        </authorList>
    </citation>
    <scope>NUCLEOTIDE SEQUENCE [LARGE SCALE GENOMIC DNA]</scope>
    <source>
        <strain evidence="2">CgM1</strain>
    </source>
</reference>
<evidence type="ECO:0000256" key="1">
    <source>
        <dbReference type="SAM" id="MobiDB-lite"/>
    </source>
</evidence>
<sequence>MKEALKKNQFVDSDSNSEQDRFSSSEKENDLSDSSQRQQNMIDNNDSRALNSEDYSNEPSTSSSFNSIDPDQESHPDHRPETGAPLISLEYIGFVEDYLRHIKWFYESQQRNGAPNNSSVNRLSQVIDDEIIFISTYKSAKTIVVELKERQAK</sequence>
<dbReference type="EMBL" id="JAHXZJ010001119">
    <property type="protein sequence ID" value="KAH0555420.1"/>
    <property type="molecule type" value="Genomic_DNA"/>
</dbReference>
<keyword evidence="3" id="KW-1185">Reference proteome</keyword>
<dbReference type="Proteomes" id="UP000826195">
    <property type="component" value="Unassembled WGS sequence"/>
</dbReference>
<feature type="compositionally biased region" description="Polar residues" evidence="1">
    <location>
        <begin position="32"/>
        <end position="54"/>
    </location>
</feature>